<sequence>MWEPGMTKPDMELGTNWDDDVVMEDKIYMRNWKNSFVFGPKESKWELDHVLNSRRWVGACVVDNVLYYFDVNRNQLRAYDPKHRRWTVVNGLEKLLLKTTGSCWSKTVRYGGKMVLFFYKLRSMGIWCAEIALETRQGGEISGKRFQGAVV</sequence>
<protein>
    <recommendedName>
        <fullName evidence="1">FKB95-like N-terminal Kelch domain-containing protein</fullName>
    </recommendedName>
</protein>
<keyword evidence="3" id="KW-1185">Reference proteome</keyword>
<evidence type="ECO:0000259" key="1">
    <source>
        <dbReference type="Pfam" id="PF25210"/>
    </source>
</evidence>
<accession>A0A6D2L1T5</accession>
<name>A0A6D2L1T5_9BRAS</name>
<dbReference type="InterPro" id="IPR057499">
    <property type="entry name" value="Kelch_FKB95"/>
</dbReference>
<evidence type="ECO:0000313" key="3">
    <source>
        <dbReference type="Proteomes" id="UP000467841"/>
    </source>
</evidence>
<dbReference type="InterPro" id="IPR050354">
    <property type="entry name" value="F-box/kelch-repeat_ARATH"/>
</dbReference>
<dbReference type="Gene3D" id="2.120.10.80">
    <property type="entry name" value="Kelch-type beta propeller"/>
    <property type="match status" value="1"/>
</dbReference>
<reference evidence="2" key="1">
    <citation type="submission" date="2020-01" db="EMBL/GenBank/DDBJ databases">
        <authorList>
            <person name="Mishra B."/>
        </authorList>
    </citation>
    <scope>NUCLEOTIDE SEQUENCE [LARGE SCALE GENOMIC DNA]</scope>
</reference>
<dbReference type="SUPFAM" id="SSF117281">
    <property type="entry name" value="Kelch motif"/>
    <property type="match status" value="1"/>
</dbReference>
<dbReference type="PANTHER" id="PTHR24414">
    <property type="entry name" value="F-BOX/KELCH-REPEAT PROTEIN SKIP4"/>
    <property type="match status" value="1"/>
</dbReference>
<feature type="domain" description="FKB95-like N-terminal Kelch" evidence="1">
    <location>
        <begin position="1"/>
        <end position="144"/>
    </location>
</feature>
<proteinExistence type="predicted"/>
<gene>
    <name evidence="2" type="ORF">MERR_LOCUS46812</name>
</gene>
<dbReference type="InterPro" id="IPR015915">
    <property type="entry name" value="Kelch-typ_b-propeller"/>
</dbReference>
<organism evidence="2 3">
    <name type="scientific">Microthlaspi erraticum</name>
    <dbReference type="NCBI Taxonomy" id="1685480"/>
    <lineage>
        <taxon>Eukaryota</taxon>
        <taxon>Viridiplantae</taxon>
        <taxon>Streptophyta</taxon>
        <taxon>Embryophyta</taxon>
        <taxon>Tracheophyta</taxon>
        <taxon>Spermatophyta</taxon>
        <taxon>Magnoliopsida</taxon>
        <taxon>eudicotyledons</taxon>
        <taxon>Gunneridae</taxon>
        <taxon>Pentapetalae</taxon>
        <taxon>rosids</taxon>
        <taxon>malvids</taxon>
        <taxon>Brassicales</taxon>
        <taxon>Brassicaceae</taxon>
        <taxon>Coluteocarpeae</taxon>
        <taxon>Microthlaspi</taxon>
    </lineage>
</organism>
<dbReference type="AlphaFoldDB" id="A0A6D2L1T5"/>
<dbReference type="PANTHER" id="PTHR24414:SF184">
    <property type="entry name" value="GALACTOSE OXIDASE_KELCH REPEAT SUPERFAMILY PROTEIN"/>
    <property type="match status" value="1"/>
</dbReference>
<dbReference type="OrthoDB" id="1111854at2759"/>
<evidence type="ECO:0000313" key="2">
    <source>
        <dbReference type="EMBL" id="CAA7059576.1"/>
    </source>
</evidence>
<dbReference type="Pfam" id="PF25210">
    <property type="entry name" value="Kelch_FKB95"/>
    <property type="match status" value="1"/>
</dbReference>
<dbReference type="EMBL" id="CACVBM020001784">
    <property type="protein sequence ID" value="CAA7059576.1"/>
    <property type="molecule type" value="Genomic_DNA"/>
</dbReference>
<dbReference type="Proteomes" id="UP000467841">
    <property type="component" value="Unassembled WGS sequence"/>
</dbReference>
<comment type="caution">
    <text evidence="2">The sequence shown here is derived from an EMBL/GenBank/DDBJ whole genome shotgun (WGS) entry which is preliminary data.</text>
</comment>